<dbReference type="Proteomes" id="UP000826271">
    <property type="component" value="Unassembled WGS sequence"/>
</dbReference>
<evidence type="ECO:0000256" key="3">
    <source>
        <dbReference type="SAM" id="SignalP"/>
    </source>
</evidence>
<protein>
    <recommendedName>
        <fullName evidence="4">Prolamin-like domain-containing protein</fullName>
    </recommendedName>
</protein>
<feature type="region of interest" description="Disordered" evidence="2">
    <location>
        <begin position="32"/>
        <end position="54"/>
    </location>
</feature>
<dbReference type="InterPro" id="IPR040220">
    <property type="entry name" value="DD11"/>
</dbReference>
<evidence type="ECO:0000259" key="4">
    <source>
        <dbReference type="Pfam" id="PF05617"/>
    </source>
</evidence>
<feature type="chain" id="PRO_5043652925" description="Prolamin-like domain-containing protein" evidence="3">
    <location>
        <begin position="28"/>
        <end position="243"/>
    </location>
</feature>
<dbReference type="EMBL" id="WHWC01000016">
    <property type="protein sequence ID" value="KAG8366814.1"/>
    <property type="molecule type" value="Genomic_DNA"/>
</dbReference>
<dbReference type="AlphaFoldDB" id="A0AAV6WGC9"/>
<organism evidence="5 6">
    <name type="scientific">Buddleja alternifolia</name>
    <dbReference type="NCBI Taxonomy" id="168488"/>
    <lineage>
        <taxon>Eukaryota</taxon>
        <taxon>Viridiplantae</taxon>
        <taxon>Streptophyta</taxon>
        <taxon>Embryophyta</taxon>
        <taxon>Tracheophyta</taxon>
        <taxon>Spermatophyta</taxon>
        <taxon>Magnoliopsida</taxon>
        <taxon>eudicotyledons</taxon>
        <taxon>Gunneridae</taxon>
        <taxon>Pentapetalae</taxon>
        <taxon>asterids</taxon>
        <taxon>lamiids</taxon>
        <taxon>Lamiales</taxon>
        <taxon>Scrophulariaceae</taxon>
        <taxon>Buddlejeae</taxon>
        <taxon>Buddleja</taxon>
    </lineage>
</organism>
<dbReference type="PANTHER" id="PTHR31207">
    <property type="entry name" value="ECA1 GAMETOGENESIS FAMILY PROTEIN (DUF784)-RELATED-RELATED"/>
    <property type="match status" value="1"/>
</dbReference>
<sequence length="243" mass="27869">MNPKSMTIIKFIILLTLNISFLNQSQATNKESTTTTLHKHHPKAHSPSSPLSNEQFTSSFQYEEFLEQCEKRMTSDCADQIIENIFKDDKSVNKTCCSKLINMGPDCHKELLNREKTLHEDKKYIAKSEHLWKRCEKIVGPVKDHGYPKLPPRRYRPGNEDFLKGCAEKMTEKCGTKIVAALFGGEATVDKKCCSKLLHMGGECHDEMVKRLLQLSEKSTKVNRGEVRKRSDQVWKHCEKIGK</sequence>
<proteinExistence type="predicted"/>
<dbReference type="SUPFAM" id="SSF47699">
    <property type="entry name" value="Bifunctional inhibitor/lipid-transfer protein/seed storage 2S albumin"/>
    <property type="match status" value="1"/>
</dbReference>
<gene>
    <name evidence="5" type="ORF">BUALT_Bualt16G0006900</name>
</gene>
<feature type="domain" description="Prolamin-like" evidence="4">
    <location>
        <begin position="68"/>
        <end position="135"/>
    </location>
</feature>
<keyword evidence="6" id="KW-1185">Reference proteome</keyword>
<evidence type="ECO:0000313" key="6">
    <source>
        <dbReference type="Proteomes" id="UP000826271"/>
    </source>
</evidence>
<evidence type="ECO:0000256" key="2">
    <source>
        <dbReference type="SAM" id="MobiDB-lite"/>
    </source>
</evidence>
<comment type="caution">
    <text evidence="5">The sequence shown here is derived from an EMBL/GenBank/DDBJ whole genome shotgun (WGS) entry which is preliminary data.</text>
</comment>
<feature type="signal peptide" evidence="3">
    <location>
        <begin position="1"/>
        <end position="27"/>
    </location>
</feature>
<evidence type="ECO:0000313" key="5">
    <source>
        <dbReference type="EMBL" id="KAG8366814.1"/>
    </source>
</evidence>
<name>A0AAV6WGC9_9LAMI</name>
<dbReference type="InterPro" id="IPR036312">
    <property type="entry name" value="Bifun_inhib/LTP/seed_sf"/>
</dbReference>
<dbReference type="Pfam" id="PF05617">
    <property type="entry name" value="Prolamin_like"/>
    <property type="match status" value="2"/>
</dbReference>
<evidence type="ECO:0000256" key="1">
    <source>
        <dbReference type="ARBA" id="ARBA00022729"/>
    </source>
</evidence>
<dbReference type="PANTHER" id="PTHR31207:SF35">
    <property type="entry name" value="PROLAMIN-LIKE DOMAIN-CONTAINING PROTEIN"/>
    <property type="match status" value="1"/>
</dbReference>
<dbReference type="InterPro" id="IPR008502">
    <property type="entry name" value="Prolamin-like"/>
</dbReference>
<keyword evidence="1 3" id="KW-0732">Signal</keyword>
<feature type="domain" description="Prolamin-like" evidence="4">
    <location>
        <begin position="166"/>
        <end position="238"/>
    </location>
</feature>
<accession>A0AAV6WGC9</accession>
<reference evidence="5" key="1">
    <citation type="submission" date="2019-10" db="EMBL/GenBank/DDBJ databases">
        <authorList>
            <person name="Zhang R."/>
            <person name="Pan Y."/>
            <person name="Wang J."/>
            <person name="Ma R."/>
            <person name="Yu S."/>
        </authorList>
    </citation>
    <scope>NUCLEOTIDE SEQUENCE</scope>
    <source>
        <strain evidence="5">LA-IB0</strain>
        <tissue evidence="5">Leaf</tissue>
    </source>
</reference>